<dbReference type="OrthoDB" id="9815676at2"/>
<feature type="domain" description="HTH lysR-type" evidence="5">
    <location>
        <begin position="1"/>
        <end position="59"/>
    </location>
</feature>
<protein>
    <submittedName>
        <fullName evidence="6">Transcriptional regulator, LysR family</fullName>
    </submittedName>
</protein>
<dbReference type="PANTHER" id="PTHR30537:SF5">
    <property type="entry name" value="HTH-TYPE TRANSCRIPTIONAL ACTIVATOR TTDR-RELATED"/>
    <property type="match status" value="1"/>
</dbReference>
<reference evidence="7" key="1">
    <citation type="submission" date="2016-10" db="EMBL/GenBank/DDBJ databases">
        <authorList>
            <person name="Varghese N."/>
            <person name="Submissions S."/>
        </authorList>
    </citation>
    <scope>NUCLEOTIDE SEQUENCE [LARGE SCALE GENOMIC DNA]</scope>
    <source>
        <strain evidence="7">DSM 23439</strain>
    </source>
</reference>
<evidence type="ECO:0000259" key="5">
    <source>
        <dbReference type="PROSITE" id="PS50931"/>
    </source>
</evidence>
<keyword evidence="4" id="KW-0804">Transcription</keyword>
<keyword evidence="7" id="KW-1185">Reference proteome</keyword>
<dbReference type="STRING" id="402385.SAMN05421848_2249"/>
<dbReference type="GO" id="GO:0043565">
    <property type="term" value="F:sequence-specific DNA binding"/>
    <property type="evidence" value="ECO:0007669"/>
    <property type="project" value="TreeGrafter"/>
</dbReference>
<accession>A0A1I1L7V7</accession>
<evidence type="ECO:0000313" key="7">
    <source>
        <dbReference type="Proteomes" id="UP000199046"/>
    </source>
</evidence>
<evidence type="ECO:0000256" key="3">
    <source>
        <dbReference type="ARBA" id="ARBA00023125"/>
    </source>
</evidence>
<dbReference type="FunFam" id="1.10.10.10:FF:000001">
    <property type="entry name" value="LysR family transcriptional regulator"/>
    <property type="match status" value="1"/>
</dbReference>
<evidence type="ECO:0000256" key="2">
    <source>
        <dbReference type="ARBA" id="ARBA00023015"/>
    </source>
</evidence>
<dbReference type="EMBL" id="FOLY01000004">
    <property type="protein sequence ID" value="SFC65640.1"/>
    <property type="molecule type" value="Genomic_DNA"/>
</dbReference>
<dbReference type="InterPro" id="IPR058163">
    <property type="entry name" value="LysR-type_TF_proteobact-type"/>
</dbReference>
<evidence type="ECO:0000313" key="6">
    <source>
        <dbReference type="EMBL" id="SFC65640.1"/>
    </source>
</evidence>
<dbReference type="InterPro" id="IPR005119">
    <property type="entry name" value="LysR_subst-bd"/>
</dbReference>
<keyword evidence="2" id="KW-0805">Transcription regulation</keyword>
<dbReference type="Pfam" id="PF00126">
    <property type="entry name" value="HTH_1"/>
    <property type="match status" value="1"/>
</dbReference>
<dbReference type="Gene3D" id="1.10.10.10">
    <property type="entry name" value="Winged helix-like DNA-binding domain superfamily/Winged helix DNA-binding domain"/>
    <property type="match status" value="1"/>
</dbReference>
<dbReference type="GO" id="GO:0006351">
    <property type="term" value="P:DNA-templated transcription"/>
    <property type="evidence" value="ECO:0007669"/>
    <property type="project" value="TreeGrafter"/>
</dbReference>
<keyword evidence="3" id="KW-0238">DNA-binding</keyword>
<evidence type="ECO:0000256" key="4">
    <source>
        <dbReference type="ARBA" id="ARBA00023163"/>
    </source>
</evidence>
<dbReference type="InterPro" id="IPR036388">
    <property type="entry name" value="WH-like_DNA-bd_sf"/>
</dbReference>
<dbReference type="AlphaFoldDB" id="A0A1I1L7V7"/>
<dbReference type="InterPro" id="IPR036390">
    <property type="entry name" value="WH_DNA-bd_sf"/>
</dbReference>
<dbReference type="PROSITE" id="PS50931">
    <property type="entry name" value="HTH_LYSR"/>
    <property type="match status" value="1"/>
</dbReference>
<dbReference type="PANTHER" id="PTHR30537">
    <property type="entry name" value="HTH-TYPE TRANSCRIPTIONAL REGULATOR"/>
    <property type="match status" value="1"/>
</dbReference>
<sequence length="320" mass="35428">MDTVAALRVFMEVAQQGAFIGAAERLSMSRSSVSKHVAFLEQRFGARLINRTTRRLSLTDAGREVLARGETIVRELATLEGALHDDQALLDGRLRISAPHAFGIRYLGPILARYRQRYPSVTLELVLSDRQVDLVEEGFDMALRIGKLEDSTLVARRIGSIGLTLCASPDYLSRAGTPQHPWELSSHQGLHYRYARHGQRLHFTRGANHHSGTTQAGVTANSGEVLRDMAIAGMGITLQPDFLLDEALDSGQLVRVLPEYDPDVLGLYCVYAHRDQVTPRLRSMIDHLHEWFAQHPLRQVDAADHSGAGVARSKVAAKGR</sequence>
<dbReference type="Pfam" id="PF03466">
    <property type="entry name" value="LysR_substrate"/>
    <property type="match status" value="1"/>
</dbReference>
<dbReference type="SUPFAM" id="SSF46785">
    <property type="entry name" value="Winged helix' DNA-binding domain"/>
    <property type="match status" value="1"/>
</dbReference>
<dbReference type="CDD" id="cd08422">
    <property type="entry name" value="PBP2_CrgA_like"/>
    <property type="match status" value="1"/>
</dbReference>
<dbReference type="FunFam" id="3.40.190.290:FF:000001">
    <property type="entry name" value="Transcriptional regulator, LysR family"/>
    <property type="match status" value="1"/>
</dbReference>
<organism evidence="6 7">
    <name type="scientific">Kushneria avicenniae</name>
    <dbReference type="NCBI Taxonomy" id="402385"/>
    <lineage>
        <taxon>Bacteria</taxon>
        <taxon>Pseudomonadati</taxon>
        <taxon>Pseudomonadota</taxon>
        <taxon>Gammaproteobacteria</taxon>
        <taxon>Oceanospirillales</taxon>
        <taxon>Halomonadaceae</taxon>
        <taxon>Kushneria</taxon>
    </lineage>
</organism>
<gene>
    <name evidence="6" type="ORF">SAMN05421848_2249</name>
</gene>
<dbReference type="SUPFAM" id="SSF53850">
    <property type="entry name" value="Periplasmic binding protein-like II"/>
    <property type="match status" value="1"/>
</dbReference>
<dbReference type="GO" id="GO:0003700">
    <property type="term" value="F:DNA-binding transcription factor activity"/>
    <property type="evidence" value="ECO:0007669"/>
    <property type="project" value="InterPro"/>
</dbReference>
<dbReference type="Gene3D" id="3.40.190.290">
    <property type="match status" value="1"/>
</dbReference>
<name>A0A1I1L7V7_9GAMM</name>
<dbReference type="InterPro" id="IPR000847">
    <property type="entry name" value="LysR_HTH_N"/>
</dbReference>
<proteinExistence type="inferred from homology"/>
<dbReference type="Proteomes" id="UP000199046">
    <property type="component" value="Unassembled WGS sequence"/>
</dbReference>
<dbReference type="RefSeq" id="WP_090133971.1">
    <property type="nucleotide sequence ID" value="NZ_FOLY01000004.1"/>
</dbReference>
<evidence type="ECO:0000256" key="1">
    <source>
        <dbReference type="ARBA" id="ARBA00009437"/>
    </source>
</evidence>
<comment type="similarity">
    <text evidence="1">Belongs to the LysR transcriptional regulatory family.</text>
</comment>